<feature type="transmembrane region" description="Helical" evidence="25">
    <location>
        <begin position="273"/>
        <end position="291"/>
    </location>
</feature>
<dbReference type="InterPro" id="IPR052187">
    <property type="entry name" value="MFSD1"/>
</dbReference>
<evidence type="ECO:0000256" key="20">
    <source>
        <dbReference type="ARBA" id="ARBA00044924"/>
    </source>
</evidence>
<evidence type="ECO:0000256" key="12">
    <source>
        <dbReference type="ARBA" id="ARBA00044891"/>
    </source>
</evidence>
<dbReference type="EnsemblBacteria" id="AAO90061">
    <property type="protein sequence ID" value="AAO90061"/>
    <property type="gene ID" value="CBU_0515"/>
</dbReference>
<comment type="catalytic activity">
    <reaction evidence="19">
        <text>L-alanyl-L-lysine(out) = L-alanyl-L-lysine(in)</text>
        <dbReference type="Rhea" id="RHEA:79415"/>
        <dbReference type="ChEBI" id="CHEBI:192470"/>
    </reaction>
</comment>
<dbReference type="InterPro" id="IPR020846">
    <property type="entry name" value="MFS_dom"/>
</dbReference>
<dbReference type="EMBL" id="AE016828">
    <property type="protein sequence ID" value="AAO90061.2"/>
    <property type="molecule type" value="Genomic_DNA"/>
</dbReference>
<evidence type="ECO:0000256" key="24">
    <source>
        <dbReference type="ARBA" id="ARBA00046376"/>
    </source>
</evidence>
<evidence type="ECO:0000313" key="27">
    <source>
        <dbReference type="EMBL" id="AAO90061.2"/>
    </source>
</evidence>
<dbReference type="OrthoDB" id="5620971at2"/>
<dbReference type="PANTHER" id="PTHR23512:SF3">
    <property type="entry name" value="MAJOR FACILITATOR SUPERFAMILY DOMAIN-CONTAINING PROTEIN 1"/>
    <property type="match status" value="1"/>
</dbReference>
<evidence type="ECO:0000256" key="4">
    <source>
        <dbReference type="ARBA" id="ARBA00022692"/>
    </source>
</evidence>
<feature type="transmembrane region" description="Helical" evidence="25">
    <location>
        <begin position="326"/>
        <end position="345"/>
    </location>
</feature>
<keyword evidence="5 25" id="KW-1133">Transmembrane helix</keyword>
<dbReference type="HOGENOM" id="CLU_001265_62_2_6"/>
<keyword evidence="6 25" id="KW-0472">Membrane</keyword>
<dbReference type="Proteomes" id="UP000002671">
    <property type="component" value="Chromosome"/>
</dbReference>
<dbReference type="STRING" id="227377.CBU_0515"/>
<dbReference type="PROSITE" id="PS50850">
    <property type="entry name" value="MFS"/>
    <property type="match status" value="1"/>
</dbReference>
<comment type="catalytic activity">
    <reaction evidence="15">
        <text>L-arginyl-L-alpha-amino acid(out) = L-arginyl-L-alpha-amino acid(in)</text>
        <dbReference type="Rhea" id="RHEA:79371"/>
        <dbReference type="ChEBI" id="CHEBI:84315"/>
    </reaction>
</comment>
<evidence type="ECO:0000256" key="3">
    <source>
        <dbReference type="ARBA" id="ARBA00022448"/>
    </source>
</evidence>
<evidence type="ECO:0000256" key="18">
    <source>
        <dbReference type="ARBA" id="ARBA00044912"/>
    </source>
</evidence>
<dbReference type="SUPFAM" id="SSF103473">
    <property type="entry name" value="MFS general substrate transporter"/>
    <property type="match status" value="1"/>
</dbReference>
<comment type="subcellular location">
    <subcellularLocation>
        <location evidence="1">Lysosome membrane</location>
        <topology evidence="1">Multi-pass membrane protein</topology>
    </subcellularLocation>
</comment>
<dbReference type="Pfam" id="PF07690">
    <property type="entry name" value="MFS_1"/>
    <property type="match status" value="1"/>
</dbReference>
<feature type="transmembrane region" description="Helical" evidence="25">
    <location>
        <begin position="352"/>
        <end position="372"/>
    </location>
</feature>
<dbReference type="RefSeq" id="WP_010957628.1">
    <property type="nucleotide sequence ID" value="NC_002971.4"/>
</dbReference>
<evidence type="ECO:0000256" key="2">
    <source>
        <dbReference type="ARBA" id="ARBA00008335"/>
    </source>
</evidence>
<dbReference type="GO" id="GO:0022857">
    <property type="term" value="F:transmembrane transporter activity"/>
    <property type="evidence" value="ECO:0007669"/>
    <property type="project" value="InterPro"/>
</dbReference>
<dbReference type="RefSeq" id="NP_819547.2">
    <property type="nucleotide sequence ID" value="NC_002971.4"/>
</dbReference>
<keyword evidence="28" id="KW-1185">Reference proteome</keyword>
<comment type="catalytic activity">
    <reaction evidence="10">
        <text>L-alpha-aminoacyl-L-arginine(out) = L-alpha-aminoacyl-L-arginine(in)</text>
        <dbReference type="Rhea" id="RHEA:79367"/>
        <dbReference type="ChEBI" id="CHEBI:229968"/>
    </reaction>
</comment>
<evidence type="ECO:0000256" key="19">
    <source>
        <dbReference type="ARBA" id="ARBA00044919"/>
    </source>
</evidence>
<comment type="catalytic activity">
    <reaction evidence="16">
        <text>L-lysyl-L-lysine(out) = L-lysyl-L-lysine(in)</text>
        <dbReference type="Rhea" id="RHEA:79403"/>
        <dbReference type="ChEBI" id="CHEBI:229956"/>
    </reaction>
</comment>
<evidence type="ECO:0000256" key="14">
    <source>
        <dbReference type="ARBA" id="ARBA00044898"/>
    </source>
</evidence>
<evidence type="ECO:0000259" key="26">
    <source>
        <dbReference type="PROSITE" id="PS50850"/>
    </source>
</evidence>
<feature type="transmembrane region" description="Helical" evidence="25">
    <location>
        <begin position="117"/>
        <end position="137"/>
    </location>
</feature>
<reference evidence="27 28" key="2">
    <citation type="journal article" date="2009" name="Infect. Immun.">
        <title>Comparative genomics reveal extensive transposon-mediated genomic plasticity and diversity among potential effector proteins within the genus Coxiella.</title>
        <authorList>
            <person name="Beare P.A."/>
            <person name="Unsworth N."/>
            <person name="Andoh M."/>
            <person name="Voth D.E."/>
            <person name="Omsland A."/>
            <person name="Gilk S.D."/>
            <person name="Williams K.P."/>
            <person name="Sobral B.W."/>
            <person name="Kupko J.J.III."/>
            <person name="Porcella S.F."/>
            <person name="Samuel J.E."/>
            <person name="Heinzen R.A."/>
        </authorList>
    </citation>
    <scope>NUCLEOTIDE SEQUENCE [LARGE SCALE GENOMIC DNA]</scope>
    <source>
        <strain evidence="28">RSA 493 / Nine Mile phase I</strain>
    </source>
</reference>
<evidence type="ECO:0000256" key="21">
    <source>
        <dbReference type="ARBA" id="ARBA00044985"/>
    </source>
</evidence>
<sequence length="439" mass="47909">MRSTEESLKAEMNLGKPALASRYYAWVVLSLCALFLFYKYVLQVSPSVMTTELMRQFHLNGAGLGNLAASFLYPYLIAQLFVGPLLDRYNPRLLTAMAIALCGLGAIFFAHAQTLKIALLARALMGVGVSFATISYLKMTAIWFKPKLFAFVSGLLATGAMLGSMAGQAPLAWLVSEVGWQMSLYYCGLFGLVLALLFYACVKNKYPSNSSVSTEPTIKLRDIIQLLKLKHNWLLMFYSGLAFSPLAVLGGLWGTTFEQTLFHLNKPEAASLTSSLFLGLAVGAPVLGWLSSRFNKHFAIMWIGLILSLVGLLCALYLPVSIGLEGSSLFLFGFGTGAFMQGFTLGKVLNSVWLTASVVALINTGDALFGSFTEPLIGKFLDLSWQGKTVNGVRYFSIHDFHQAFAVLPLYLCAAFVFLFFLNKTPSPRLHGSGNCSPT</sequence>
<feature type="transmembrane region" description="Helical" evidence="25">
    <location>
        <begin position="298"/>
        <end position="320"/>
    </location>
</feature>
<feature type="transmembrane region" description="Helical" evidence="25">
    <location>
        <begin position="183"/>
        <end position="202"/>
    </location>
</feature>
<evidence type="ECO:0000256" key="5">
    <source>
        <dbReference type="ARBA" id="ARBA00022989"/>
    </source>
</evidence>
<comment type="catalytic activity">
    <reaction evidence="8">
        <text>L-lysyl-L-alanine(out) = L-lysyl-L-alanine(in)</text>
        <dbReference type="Rhea" id="RHEA:79399"/>
        <dbReference type="ChEBI" id="CHEBI:229954"/>
    </reaction>
</comment>
<keyword evidence="7" id="KW-0458">Lysosome</keyword>
<evidence type="ECO:0000256" key="1">
    <source>
        <dbReference type="ARBA" id="ARBA00004155"/>
    </source>
</evidence>
<reference evidence="27 28" key="1">
    <citation type="journal article" date="2003" name="Proc. Natl. Acad. Sci. U.S.A.">
        <title>Complete genome sequence of the Q-fever pathogen, Coxiella burnetii.</title>
        <authorList>
            <person name="Seshadri R."/>
            <person name="Paulsen I.T."/>
            <person name="Eisen J.A."/>
            <person name="Read T.D."/>
            <person name="Nelson K.E."/>
            <person name="Nelson W.C."/>
            <person name="Ward N.L."/>
            <person name="Tettelin H."/>
            <person name="Davidsen T.M."/>
            <person name="Beanan M.J."/>
            <person name="Deboy R.T."/>
            <person name="Daugherty S.C."/>
            <person name="Brinkac L.M."/>
            <person name="Madupu R."/>
            <person name="Dodson R.J."/>
            <person name="Khouri H.M."/>
            <person name="Lee K.H."/>
            <person name="Carty H.A."/>
            <person name="Scanlan D."/>
            <person name="Heinzen R.A."/>
            <person name="Thompson H.A."/>
            <person name="Samuel J.E."/>
            <person name="Fraser C.M."/>
            <person name="Heidelberg J.F."/>
        </authorList>
    </citation>
    <scope>NUCLEOTIDE SEQUENCE [LARGE SCALE GENOMIC DNA]</scope>
    <source>
        <strain evidence="28">RSA 493 / Nine Mile phase I</strain>
    </source>
</reference>
<dbReference type="PANTHER" id="PTHR23512">
    <property type="entry name" value="MAJOR FACILITATOR SUPERFAMILY DOMAIN-CONTAINING PROTEIN 1"/>
    <property type="match status" value="1"/>
</dbReference>
<gene>
    <name evidence="27" type="ordered locus">CBU_0515</name>
</gene>
<evidence type="ECO:0000256" key="17">
    <source>
        <dbReference type="ARBA" id="ARBA00044903"/>
    </source>
</evidence>
<evidence type="ECO:0000256" key="9">
    <source>
        <dbReference type="ARBA" id="ARBA00044878"/>
    </source>
</evidence>
<protein>
    <recommendedName>
        <fullName evidence="21">Lysosomal dipeptide transporter MFSD1</fullName>
    </recommendedName>
    <alternativeName>
        <fullName evidence="22">Major facilitator superfamily domain-containing protein 1</fullName>
    </alternativeName>
</protein>
<organism evidence="27 28">
    <name type="scientific">Coxiella burnetii (strain RSA 493 / Nine Mile phase I)</name>
    <dbReference type="NCBI Taxonomy" id="227377"/>
    <lineage>
        <taxon>Bacteria</taxon>
        <taxon>Pseudomonadati</taxon>
        <taxon>Pseudomonadota</taxon>
        <taxon>Gammaproteobacteria</taxon>
        <taxon>Legionellales</taxon>
        <taxon>Coxiellaceae</taxon>
        <taxon>Coxiella</taxon>
    </lineage>
</organism>
<dbReference type="Gene3D" id="1.20.1250.20">
    <property type="entry name" value="MFS general substrate transporter like domains"/>
    <property type="match status" value="2"/>
</dbReference>
<proteinExistence type="inferred from homology"/>
<comment type="catalytic activity">
    <reaction evidence="9">
        <text>L-histidyl-glycine(out) = L-histidyl-glycine(in)</text>
        <dbReference type="Rhea" id="RHEA:79395"/>
        <dbReference type="ChEBI" id="CHEBI:229957"/>
    </reaction>
</comment>
<feature type="transmembrane region" description="Helical" evidence="25">
    <location>
        <begin position="61"/>
        <end position="81"/>
    </location>
</feature>
<comment type="function">
    <text evidence="23">Lysosomal dipeptide uniporter that selectively exports lysine, arginine or histidine-containing dipeptides with a net positive charge from the lysosome lumen into the cytosol. Could play a role in a specific type of protein O-glycosylation indirectly regulating macrophages migration and tissue invasion. Also essential for liver homeostasis.</text>
</comment>
<comment type="catalytic activity">
    <reaction evidence="11">
        <text>L-alpha-aminoacyl-L-histidine(out) = L-alpha-aminoacyl-L-histidine(in)</text>
        <dbReference type="Rhea" id="RHEA:79375"/>
        <dbReference type="ChEBI" id="CHEBI:229967"/>
    </reaction>
</comment>
<evidence type="ECO:0000256" key="16">
    <source>
        <dbReference type="ARBA" id="ARBA00044900"/>
    </source>
</evidence>
<evidence type="ECO:0000256" key="22">
    <source>
        <dbReference type="ARBA" id="ARBA00045018"/>
    </source>
</evidence>
<comment type="catalytic activity">
    <reaction evidence="18">
        <text>L-histidyl-L-alpha-amino acid(out) = L-histidyl-L-alpha-amino acid(in)</text>
        <dbReference type="Rhea" id="RHEA:79379"/>
        <dbReference type="ChEBI" id="CHEBI:229964"/>
    </reaction>
</comment>
<dbReference type="GeneID" id="1208399"/>
<evidence type="ECO:0000256" key="6">
    <source>
        <dbReference type="ARBA" id="ARBA00023136"/>
    </source>
</evidence>
<name>Q83E21_COXBU</name>
<accession>Q83E21</accession>
<feature type="transmembrane region" description="Helical" evidence="25">
    <location>
        <begin position="149"/>
        <end position="171"/>
    </location>
</feature>
<dbReference type="KEGG" id="cbu:CBU_0515"/>
<evidence type="ECO:0000256" key="7">
    <source>
        <dbReference type="ARBA" id="ARBA00023228"/>
    </source>
</evidence>
<dbReference type="GO" id="GO:0005765">
    <property type="term" value="C:lysosomal membrane"/>
    <property type="evidence" value="ECO:0007669"/>
    <property type="project" value="UniProtKB-SubCell"/>
</dbReference>
<comment type="catalytic activity">
    <reaction evidence="13">
        <text>L-alpha-aminoacyl-L-lysine(out) = L-alpha-aminoacyl-L-lysine(in)</text>
        <dbReference type="Rhea" id="RHEA:79383"/>
        <dbReference type="ChEBI" id="CHEBI:229966"/>
    </reaction>
</comment>
<evidence type="ECO:0000256" key="23">
    <source>
        <dbReference type="ARBA" id="ARBA00045709"/>
    </source>
</evidence>
<dbReference type="InterPro" id="IPR011701">
    <property type="entry name" value="MFS"/>
</dbReference>
<feature type="transmembrane region" description="Helical" evidence="25">
    <location>
        <begin position="233"/>
        <end position="253"/>
    </location>
</feature>
<dbReference type="PATRIC" id="fig|227377.7.peg.509"/>
<keyword evidence="3" id="KW-0813">Transport</keyword>
<dbReference type="InterPro" id="IPR036259">
    <property type="entry name" value="MFS_trans_sf"/>
</dbReference>
<comment type="similarity">
    <text evidence="2">Belongs to the major facilitator superfamily.</text>
</comment>
<feature type="domain" description="Major facilitator superfamily (MFS) profile" evidence="26">
    <location>
        <begin position="25"/>
        <end position="427"/>
    </location>
</feature>
<comment type="subunit">
    <text evidence="24">Homodimer. Interacts with lysosomal protein GLMP (via lumenal domain); the interaction starts while both proteins are still in the endoplasmic reticulum and is required for stabilization of MFSD1 in lysosomes but has no direct effect on its targeting to lysosomes or transporter activity.</text>
</comment>
<feature type="transmembrane region" description="Helical" evidence="25">
    <location>
        <begin position="93"/>
        <end position="111"/>
    </location>
</feature>
<feature type="transmembrane region" description="Helical" evidence="25">
    <location>
        <begin position="401"/>
        <end position="422"/>
    </location>
</feature>
<evidence type="ECO:0000256" key="15">
    <source>
        <dbReference type="ARBA" id="ARBA00044899"/>
    </source>
</evidence>
<keyword evidence="4 25" id="KW-0812">Transmembrane</keyword>
<comment type="catalytic activity">
    <reaction evidence="20">
        <text>L-lysyl-glycine(out) = L-lysyl-glycine(in)</text>
        <dbReference type="Rhea" id="RHEA:79407"/>
        <dbReference type="ChEBI" id="CHEBI:191202"/>
    </reaction>
</comment>
<comment type="catalytic activity">
    <reaction evidence="17">
        <text>L-arginyl-glycine(out) = L-arginyl-glycine(in)</text>
        <dbReference type="Rhea" id="RHEA:79391"/>
        <dbReference type="ChEBI" id="CHEBI:229955"/>
    </reaction>
</comment>
<comment type="catalytic activity">
    <reaction evidence="12">
        <text>L-lysyl-L-alpha-amino acid(out) = L-lysyl-L-alpha-amino acid(in)</text>
        <dbReference type="Rhea" id="RHEA:79387"/>
        <dbReference type="ChEBI" id="CHEBI:229965"/>
    </reaction>
</comment>
<dbReference type="eggNOG" id="COG2271">
    <property type="taxonomic scope" value="Bacteria"/>
</dbReference>
<comment type="catalytic activity">
    <reaction evidence="14">
        <text>L-aspartyl-L-lysine(out) = L-aspartyl-L-lysine(in)</text>
        <dbReference type="Rhea" id="RHEA:79411"/>
        <dbReference type="ChEBI" id="CHEBI:229953"/>
    </reaction>
</comment>
<feature type="transmembrane region" description="Helical" evidence="25">
    <location>
        <begin position="21"/>
        <end position="41"/>
    </location>
</feature>
<evidence type="ECO:0000313" key="28">
    <source>
        <dbReference type="Proteomes" id="UP000002671"/>
    </source>
</evidence>
<dbReference type="AlphaFoldDB" id="Q83E21"/>
<evidence type="ECO:0000256" key="10">
    <source>
        <dbReference type="ARBA" id="ARBA00044881"/>
    </source>
</evidence>
<evidence type="ECO:0000256" key="25">
    <source>
        <dbReference type="SAM" id="Phobius"/>
    </source>
</evidence>
<evidence type="ECO:0000256" key="13">
    <source>
        <dbReference type="ARBA" id="ARBA00044893"/>
    </source>
</evidence>
<evidence type="ECO:0000256" key="8">
    <source>
        <dbReference type="ARBA" id="ARBA00044876"/>
    </source>
</evidence>
<evidence type="ECO:0000256" key="11">
    <source>
        <dbReference type="ARBA" id="ARBA00044884"/>
    </source>
</evidence>